<evidence type="ECO:0000256" key="2">
    <source>
        <dbReference type="ARBA" id="ARBA00023163"/>
    </source>
</evidence>
<dbReference type="InterPro" id="IPR018060">
    <property type="entry name" value="HTH_AraC"/>
</dbReference>
<dbReference type="AlphaFoldDB" id="A0A7W2ERR3"/>
<sequence length="375" mass="39218">MPAQATCRVAILAHEHMNLLDLTGPVQALATASRRCSGNGPPLYDITVASAGGGLVTTSSGLQVMTAPLSALDGVAIDTIIAPGGCQGQEYYSPPALIAWVRARAPTVRRLCSVCTGAFLLAAAGQLDGRRVTTHWEWVERLAALHPAVRIDADRIYIQDGSLWTSAGVTAGIDLTLALIEEDYGHKVAMETARQLVVFMKRAGGQSQFSTPLAAQAQEGDLFGELHAWMADNLSADLRVERLAERAGMAPRTFARSYAAKLGRTPATTVAAMRIEAACRLLEETDQPLKRIAAATGHRDEQNLRRVFLRRLELSPSQYRQRHAAQAARDGAGAGAGAGAHTGVGAVAGAGVGVSVGAGVSANDAAGVRSPATQA</sequence>
<name>A0A7W2ERR3_9BURK</name>
<evidence type="ECO:0000256" key="1">
    <source>
        <dbReference type="ARBA" id="ARBA00023015"/>
    </source>
</evidence>
<dbReference type="InterPro" id="IPR002818">
    <property type="entry name" value="DJ-1/PfpI"/>
</dbReference>
<keyword evidence="5" id="KW-1185">Reference proteome</keyword>
<dbReference type="Gene3D" id="3.40.50.880">
    <property type="match status" value="1"/>
</dbReference>
<dbReference type="InterPro" id="IPR009057">
    <property type="entry name" value="Homeodomain-like_sf"/>
</dbReference>
<dbReference type="GO" id="GO:0043565">
    <property type="term" value="F:sequence-specific DNA binding"/>
    <property type="evidence" value="ECO:0007669"/>
    <property type="project" value="InterPro"/>
</dbReference>
<dbReference type="PANTHER" id="PTHR43130">
    <property type="entry name" value="ARAC-FAMILY TRANSCRIPTIONAL REGULATOR"/>
    <property type="match status" value="1"/>
</dbReference>
<dbReference type="GO" id="GO:0003700">
    <property type="term" value="F:DNA-binding transcription factor activity"/>
    <property type="evidence" value="ECO:0007669"/>
    <property type="project" value="InterPro"/>
</dbReference>
<dbReference type="PROSITE" id="PS01124">
    <property type="entry name" value="HTH_ARAC_FAMILY_2"/>
    <property type="match status" value="1"/>
</dbReference>
<evidence type="ECO:0000313" key="5">
    <source>
        <dbReference type="Proteomes" id="UP000534388"/>
    </source>
</evidence>
<keyword evidence="2" id="KW-0804">Transcription</keyword>
<dbReference type="SUPFAM" id="SSF46689">
    <property type="entry name" value="Homeodomain-like"/>
    <property type="match status" value="1"/>
</dbReference>
<gene>
    <name evidence="4" type="ORF">H3H37_10165</name>
</gene>
<dbReference type="Pfam" id="PF01965">
    <property type="entry name" value="DJ-1_PfpI"/>
    <property type="match status" value="1"/>
</dbReference>
<dbReference type="RefSeq" id="WP_182161984.1">
    <property type="nucleotide sequence ID" value="NZ_JACEZT010000005.1"/>
</dbReference>
<accession>A0A7W2ERR3</accession>
<dbReference type="PANTHER" id="PTHR43130:SF3">
    <property type="entry name" value="HTH-TYPE TRANSCRIPTIONAL REGULATOR RV1931C"/>
    <property type="match status" value="1"/>
</dbReference>
<keyword evidence="1" id="KW-0805">Transcription regulation</keyword>
<evidence type="ECO:0000313" key="4">
    <source>
        <dbReference type="EMBL" id="MBA5637417.1"/>
    </source>
</evidence>
<dbReference type="Proteomes" id="UP000534388">
    <property type="component" value="Unassembled WGS sequence"/>
</dbReference>
<dbReference type="Pfam" id="PF12833">
    <property type="entry name" value="HTH_18"/>
    <property type="match status" value="1"/>
</dbReference>
<comment type="caution">
    <text evidence="4">The sequence shown here is derived from an EMBL/GenBank/DDBJ whole genome shotgun (WGS) entry which is preliminary data.</text>
</comment>
<dbReference type="InterPro" id="IPR029062">
    <property type="entry name" value="Class_I_gatase-like"/>
</dbReference>
<reference evidence="4 5" key="1">
    <citation type="submission" date="2020-07" db="EMBL/GenBank/DDBJ databases">
        <title>Novel species isolated from subtropical streams in China.</title>
        <authorList>
            <person name="Lu H."/>
        </authorList>
    </citation>
    <scope>NUCLEOTIDE SEQUENCE [LARGE SCALE GENOMIC DNA]</scope>
    <source>
        <strain evidence="4 5">LX20W</strain>
    </source>
</reference>
<dbReference type="CDD" id="cd03137">
    <property type="entry name" value="GATase1_AraC_1"/>
    <property type="match status" value="1"/>
</dbReference>
<protein>
    <submittedName>
        <fullName evidence="4">GlxA family transcriptional regulator</fullName>
    </submittedName>
</protein>
<feature type="domain" description="HTH araC/xylS-type" evidence="3">
    <location>
        <begin position="224"/>
        <end position="322"/>
    </location>
</feature>
<dbReference type="EMBL" id="JACEZT010000005">
    <property type="protein sequence ID" value="MBA5637417.1"/>
    <property type="molecule type" value="Genomic_DNA"/>
</dbReference>
<dbReference type="SUPFAM" id="SSF52317">
    <property type="entry name" value="Class I glutamine amidotransferase-like"/>
    <property type="match status" value="1"/>
</dbReference>
<dbReference type="Gene3D" id="1.10.10.60">
    <property type="entry name" value="Homeodomain-like"/>
    <property type="match status" value="1"/>
</dbReference>
<dbReference type="InterPro" id="IPR052158">
    <property type="entry name" value="INH-QAR"/>
</dbReference>
<dbReference type="SMART" id="SM00342">
    <property type="entry name" value="HTH_ARAC"/>
    <property type="match status" value="1"/>
</dbReference>
<proteinExistence type="predicted"/>
<organism evidence="4 5">
    <name type="scientific">Rugamonas brunnea</name>
    <dbReference type="NCBI Taxonomy" id="2758569"/>
    <lineage>
        <taxon>Bacteria</taxon>
        <taxon>Pseudomonadati</taxon>
        <taxon>Pseudomonadota</taxon>
        <taxon>Betaproteobacteria</taxon>
        <taxon>Burkholderiales</taxon>
        <taxon>Oxalobacteraceae</taxon>
        <taxon>Telluria group</taxon>
        <taxon>Rugamonas</taxon>
    </lineage>
</organism>
<evidence type="ECO:0000259" key="3">
    <source>
        <dbReference type="PROSITE" id="PS01124"/>
    </source>
</evidence>